<keyword evidence="2" id="KW-1185">Reference proteome</keyword>
<dbReference type="Proteomes" id="UP000005512">
    <property type="component" value="Unassembled WGS sequence"/>
</dbReference>
<evidence type="ECO:0000313" key="1">
    <source>
        <dbReference type="EMBL" id="EFB70984.1"/>
    </source>
</evidence>
<dbReference type="HOGENOM" id="CLU_2827803_0_0_6"/>
<name>D1P6E2_9GAMM</name>
<gene>
    <name evidence="1" type="ORF">PROVRUST_07864</name>
</gene>
<evidence type="ECO:0000313" key="2">
    <source>
        <dbReference type="Proteomes" id="UP000005512"/>
    </source>
</evidence>
<proteinExistence type="predicted"/>
<sequence>MKIHVYLELFFINIDANHKITLPSHKSIPLIDDSIAIKFIIKKKIEFRYFLINLLIFCKIKGNNSK</sequence>
<dbReference type="AlphaFoldDB" id="D1P6E2"/>
<reference evidence="1" key="1">
    <citation type="submission" date="2009-12" db="EMBL/GenBank/DDBJ databases">
        <authorList>
            <person name="Weinstock G."/>
            <person name="Sodergren E."/>
            <person name="Clifton S."/>
            <person name="Fulton L."/>
            <person name="Fulton B."/>
            <person name="Courtney L."/>
            <person name="Fronick C."/>
            <person name="Harrison M."/>
            <person name="Strong C."/>
            <person name="Farmer C."/>
            <person name="Delahaunty K."/>
            <person name="Markovic C."/>
            <person name="Hall O."/>
            <person name="Minx P."/>
            <person name="Tomlinson C."/>
            <person name="Mitreva M."/>
            <person name="Nelson J."/>
            <person name="Hou S."/>
            <person name="Wollam A."/>
            <person name="Pepin K.H."/>
            <person name="Johnson M."/>
            <person name="Bhonagiri V."/>
            <person name="Nash W.E."/>
            <person name="Warren W."/>
            <person name="Chinwalla A."/>
            <person name="Mardis E.R."/>
            <person name="Wilson R.K."/>
        </authorList>
    </citation>
    <scope>NUCLEOTIDE SEQUENCE [LARGE SCALE GENOMIC DNA]</scope>
    <source>
        <strain evidence="1">DSM 4541</strain>
    </source>
</reference>
<accession>D1P6E2</accession>
<organism evidence="1 2">
    <name type="scientific">Providencia rustigianii DSM 4541</name>
    <dbReference type="NCBI Taxonomy" id="500637"/>
    <lineage>
        <taxon>Bacteria</taxon>
        <taxon>Pseudomonadati</taxon>
        <taxon>Pseudomonadota</taxon>
        <taxon>Gammaproteobacteria</taxon>
        <taxon>Enterobacterales</taxon>
        <taxon>Morganellaceae</taxon>
        <taxon>Providencia</taxon>
    </lineage>
</organism>
<comment type="caution">
    <text evidence="1">The sequence shown here is derived from an EMBL/GenBank/DDBJ whole genome shotgun (WGS) entry which is preliminary data.</text>
</comment>
<dbReference type="EMBL" id="ABXV02000043">
    <property type="protein sequence ID" value="EFB70984.1"/>
    <property type="molecule type" value="Genomic_DNA"/>
</dbReference>
<protein>
    <submittedName>
        <fullName evidence="1">Uncharacterized protein</fullName>
    </submittedName>
</protein>